<evidence type="ECO:0000313" key="3">
    <source>
        <dbReference type="Proteomes" id="UP001383192"/>
    </source>
</evidence>
<name>A0AAW0C185_9AGAR</name>
<feature type="compositionally biased region" description="Low complexity" evidence="1">
    <location>
        <begin position="29"/>
        <end position="40"/>
    </location>
</feature>
<evidence type="ECO:0000313" key="2">
    <source>
        <dbReference type="EMBL" id="KAK7032345.1"/>
    </source>
</evidence>
<comment type="caution">
    <text evidence="2">The sequence shown here is derived from an EMBL/GenBank/DDBJ whole genome shotgun (WGS) entry which is preliminary data.</text>
</comment>
<organism evidence="2 3">
    <name type="scientific">Paramarasmius palmivorus</name>
    <dbReference type="NCBI Taxonomy" id="297713"/>
    <lineage>
        <taxon>Eukaryota</taxon>
        <taxon>Fungi</taxon>
        <taxon>Dikarya</taxon>
        <taxon>Basidiomycota</taxon>
        <taxon>Agaricomycotina</taxon>
        <taxon>Agaricomycetes</taxon>
        <taxon>Agaricomycetidae</taxon>
        <taxon>Agaricales</taxon>
        <taxon>Marasmiineae</taxon>
        <taxon>Marasmiaceae</taxon>
        <taxon>Paramarasmius</taxon>
    </lineage>
</organism>
<proteinExistence type="predicted"/>
<dbReference type="AlphaFoldDB" id="A0AAW0C185"/>
<evidence type="ECO:0000256" key="1">
    <source>
        <dbReference type="SAM" id="MobiDB-lite"/>
    </source>
</evidence>
<sequence length="123" mass="13284">MLTSLYVDSAHPKAPAQQDQYSLDPPLPSQERQSSDSPSSKAKTIFANAGSQLKITELPITLKPSKASRLSYTTAPAVFKGANSEETHLRLPEQQGLIICLEGAHEVDIAFLFPPMVLGPLVL</sequence>
<feature type="region of interest" description="Disordered" evidence="1">
    <location>
        <begin position="1"/>
        <end position="43"/>
    </location>
</feature>
<accession>A0AAW0C185</accession>
<keyword evidence="3" id="KW-1185">Reference proteome</keyword>
<dbReference type="Proteomes" id="UP001383192">
    <property type="component" value="Unassembled WGS sequence"/>
</dbReference>
<reference evidence="2 3" key="1">
    <citation type="submission" date="2024-01" db="EMBL/GenBank/DDBJ databases">
        <title>A draft genome for a cacao thread blight-causing isolate of Paramarasmius palmivorus.</title>
        <authorList>
            <person name="Baruah I.K."/>
            <person name="Bukari Y."/>
            <person name="Amoako-Attah I."/>
            <person name="Meinhardt L.W."/>
            <person name="Bailey B.A."/>
            <person name="Cohen S.P."/>
        </authorList>
    </citation>
    <scope>NUCLEOTIDE SEQUENCE [LARGE SCALE GENOMIC DNA]</scope>
    <source>
        <strain evidence="2 3">GH-12</strain>
    </source>
</reference>
<gene>
    <name evidence="2" type="ORF">VNI00_013093</name>
</gene>
<protein>
    <submittedName>
        <fullName evidence="2">Uncharacterized protein</fullName>
    </submittedName>
</protein>
<dbReference type="EMBL" id="JAYKXP010000065">
    <property type="protein sequence ID" value="KAK7032345.1"/>
    <property type="molecule type" value="Genomic_DNA"/>
</dbReference>